<dbReference type="Proteomes" id="UP000800096">
    <property type="component" value="Unassembled WGS sequence"/>
</dbReference>
<feature type="region of interest" description="Disordered" evidence="1">
    <location>
        <begin position="149"/>
        <end position="185"/>
    </location>
</feature>
<feature type="region of interest" description="Disordered" evidence="1">
    <location>
        <begin position="40"/>
        <end position="66"/>
    </location>
</feature>
<dbReference type="AlphaFoldDB" id="A0A6A5QJ45"/>
<proteinExistence type="predicted"/>
<dbReference type="Pfam" id="PF12754">
    <property type="entry name" value="Get5_N"/>
    <property type="match status" value="1"/>
</dbReference>
<dbReference type="InterPro" id="IPR049256">
    <property type="entry name" value="Get5_C"/>
</dbReference>
<dbReference type="SUPFAM" id="SSF54236">
    <property type="entry name" value="Ubiquitin-like"/>
    <property type="match status" value="1"/>
</dbReference>
<evidence type="ECO:0000313" key="4">
    <source>
        <dbReference type="EMBL" id="KAF1915392.1"/>
    </source>
</evidence>
<feature type="domain" description="Get5 C-terminal" evidence="3">
    <location>
        <begin position="175"/>
        <end position="222"/>
    </location>
</feature>
<protein>
    <submittedName>
        <fullName evidence="4">Cell-cycle control medial ring component</fullName>
    </submittedName>
</protein>
<dbReference type="InterPro" id="IPR029071">
    <property type="entry name" value="Ubiquitin-like_domsf"/>
</dbReference>
<evidence type="ECO:0000259" key="3">
    <source>
        <dbReference type="Pfam" id="PF17183"/>
    </source>
</evidence>
<reference evidence="4" key="1">
    <citation type="journal article" date="2020" name="Stud. Mycol.">
        <title>101 Dothideomycetes genomes: a test case for predicting lifestyles and emergence of pathogens.</title>
        <authorList>
            <person name="Haridas S."/>
            <person name="Albert R."/>
            <person name="Binder M."/>
            <person name="Bloem J."/>
            <person name="Labutti K."/>
            <person name="Salamov A."/>
            <person name="Andreopoulos B."/>
            <person name="Baker S."/>
            <person name="Barry K."/>
            <person name="Bills G."/>
            <person name="Bluhm B."/>
            <person name="Cannon C."/>
            <person name="Castanera R."/>
            <person name="Culley D."/>
            <person name="Daum C."/>
            <person name="Ezra D."/>
            <person name="Gonzalez J."/>
            <person name="Henrissat B."/>
            <person name="Kuo A."/>
            <person name="Liang C."/>
            <person name="Lipzen A."/>
            <person name="Lutzoni F."/>
            <person name="Magnuson J."/>
            <person name="Mondo S."/>
            <person name="Nolan M."/>
            <person name="Ohm R."/>
            <person name="Pangilinan J."/>
            <person name="Park H.-J."/>
            <person name="Ramirez L."/>
            <person name="Alfaro M."/>
            <person name="Sun H."/>
            <person name="Tritt A."/>
            <person name="Yoshinaga Y."/>
            <person name="Zwiers L.-H."/>
            <person name="Turgeon B."/>
            <person name="Goodwin S."/>
            <person name="Spatafora J."/>
            <person name="Crous P."/>
            <person name="Grigoriev I."/>
        </authorList>
    </citation>
    <scope>NUCLEOTIDE SEQUENCE</scope>
    <source>
        <strain evidence="4">HMLAC05119</strain>
    </source>
</reference>
<dbReference type="Pfam" id="PF17183">
    <property type="entry name" value="Get5_C"/>
    <property type="match status" value="1"/>
</dbReference>
<organism evidence="4 5">
    <name type="scientific">Ampelomyces quisqualis</name>
    <name type="common">Powdery mildew agent</name>
    <dbReference type="NCBI Taxonomy" id="50730"/>
    <lineage>
        <taxon>Eukaryota</taxon>
        <taxon>Fungi</taxon>
        <taxon>Dikarya</taxon>
        <taxon>Ascomycota</taxon>
        <taxon>Pezizomycotina</taxon>
        <taxon>Dothideomycetes</taxon>
        <taxon>Pleosporomycetidae</taxon>
        <taxon>Pleosporales</taxon>
        <taxon>Pleosporineae</taxon>
        <taxon>Phaeosphaeriaceae</taxon>
        <taxon>Ampelomyces</taxon>
    </lineage>
</organism>
<dbReference type="Gene3D" id="1.10.286.70">
    <property type="entry name" value="Get5 dimerization domain"/>
    <property type="match status" value="1"/>
</dbReference>
<feature type="compositionally biased region" description="Pro residues" evidence="1">
    <location>
        <begin position="44"/>
        <end position="53"/>
    </location>
</feature>
<gene>
    <name evidence="4" type="ORF">BDU57DRAFT_271861</name>
</gene>
<feature type="domain" description="Get5 N-terminal" evidence="2">
    <location>
        <begin position="6"/>
        <end position="145"/>
    </location>
</feature>
<name>A0A6A5QJ45_AMPQU</name>
<dbReference type="OrthoDB" id="5366541at2759"/>
<dbReference type="CDD" id="cd17039">
    <property type="entry name" value="Ubl_ubiquitin_like"/>
    <property type="match status" value="1"/>
</dbReference>
<sequence>MAELAFCKTFLTALDARPAKLSSDHIADARQFPAQGAYTLPRLAHPPHPPRPAPKSAHNASSSSLSISLKPMKPSHPTIPVPGIDASTTSVYDLKTQYAAQASISATKIKILYKKKPVPDSKTVAEVIGHDVTGHVEFGVMIMAGATASPVTSPPAAAPSEADKGLAAPSSDGGPAAQGPSGKDVVATDQFWRDLKNFILQRTRDEAEAERLAKIFRGAWESGK</sequence>
<evidence type="ECO:0000256" key="1">
    <source>
        <dbReference type="SAM" id="MobiDB-lite"/>
    </source>
</evidence>
<dbReference type="InterPro" id="IPR024737">
    <property type="entry name" value="Get5_N"/>
</dbReference>
<feature type="compositionally biased region" description="Low complexity" evidence="1">
    <location>
        <begin position="54"/>
        <end position="66"/>
    </location>
</feature>
<accession>A0A6A5QJ45</accession>
<evidence type="ECO:0000259" key="2">
    <source>
        <dbReference type="Pfam" id="PF12754"/>
    </source>
</evidence>
<dbReference type="EMBL" id="ML979136">
    <property type="protein sequence ID" value="KAF1915392.1"/>
    <property type="molecule type" value="Genomic_DNA"/>
</dbReference>
<keyword evidence="5" id="KW-1185">Reference proteome</keyword>
<evidence type="ECO:0000313" key="5">
    <source>
        <dbReference type="Proteomes" id="UP000800096"/>
    </source>
</evidence>